<dbReference type="InterPro" id="IPR002104">
    <property type="entry name" value="Integrase_catalytic"/>
</dbReference>
<reference evidence="7" key="2">
    <citation type="submission" date="2021-08" db="EMBL/GenBank/DDBJ databases">
        <authorList>
            <person name="Tani A."/>
            <person name="Ola A."/>
            <person name="Ogura Y."/>
            <person name="Katsura K."/>
            <person name="Hayashi T."/>
        </authorList>
    </citation>
    <scope>NUCLEOTIDE SEQUENCE</scope>
    <source>
        <strain evidence="7">DSM 17168</strain>
    </source>
</reference>
<dbReference type="SUPFAM" id="SSF56349">
    <property type="entry name" value="DNA breaking-rejoining enzymes"/>
    <property type="match status" value="1"/>
</dbReference>
<keyword evidence="2" id="KW-0229">DNA integration</keyword>
<dbReference type="CDD" id="cd01184">
    <property type="entry name" value="INT_C_like_1"/>
    <property type="match status" value="1"/>
</dbReference>
<sequence>MCLATNIARRAGSASYYARLSVPKDLQAIVGKKEVWKSLGTKDARQARALVAPVLAKWHAEFEELRRRRQATPDDVRAATWEHYKAEVEFHQQQRLSLPTKAEIDGAVDQARAAVASGQGREGPIDLLNVVGDALVLKGQSEWQREQRTVRKATIEKHLAEGETALVEGWALDVIRREGWAMEPGSPAFRDLCQRLQRAELEALRRAEEHDRGDFTGKPNDPAVKAPAPNLHVIAAPGEGVMELFETFASENPKKVKPDTIRMNREIVGWFAQHVGPTFPAFKIDKKAVREWKQALAKFPIKAAEVRDFRGLTFKKIIAANEHAKRQVLSETTINKYLSALGAFCQWLMQNGIIDSNPVDGMHLGKDRRSKVRPYTPEELTRIFASPLFTGCLSEAEEHRPGNVRLADHRYWLPLLSLFTGARMNELAQLLVADVRQERGRWILHVTREGDETKTVKTKGSQRVIPVHPELERLGFLDYHTQRSAAGDRRLFPEIKPDARGHLSGHFSRFWGRYVARIGVKDDAAVNFHSFRHGMADALRRAGFRDEEFGFLLGHTQATTTGRYGILAEGDLTQRCKMIDAVEFPGLDLKHLHR</sequence>
<feature type="region of interest" description="Disordered" evidence="5">
    <location>
        <begin position="207"/>
        <end position="227"/>
    </location>
</feature>
<dbReference type="InterPro" id="IPR046668">
    <property type="entry name" value="DUF6538"/>
</dbReference>
<dbReference type="PANTHER" id="PTHR30349">
    <property type="entry name" value="PHAGE INTEGRASE-RELATED"/>
    <property type="match status" value="1"/>
</dbReference>
<organism evidence="7 8">
    <name type="scientific">Methylobacterium isbiliense</name>
    <dbReference type="NCBI Taxonomy" id="315478"/>
    <lineage>
        <taxon>Bacteria</taxon>
        <taxon>Pseudomonadati</taxon>
        <taxon>Pseudomonadota</taxon>
        <taxon>Alphaproteobacteria</taxon>
        <taxon>Hyphomicrobiales</taxon>
        <taxon>Methylobacteriaceae</taxon>
        <taxon>Methylobacterium</taxon>
    </lineage>
</organism>
<dbReference type="Gene3D" id="1.10.443.10">
    <property type="entry name" value="Intergrase catalytic core"/>
    <property type="match status" value="1"/>
</dbReference>
<dbReference type="Pfam" id="PF20172">
    <property type="entry name" value="DUF6538"/>
    <property type="match status" value="1"/>
</dbReference>
<dbReference type="PROSITE" id="PS51898">
    <property type="entry name" value="TYR_RECOMBINASE"/>
    <property type="match status" value="1"/>
</dbReference>
<feature type="domain" description="Tyr recombinase" evidence="6">
    <location>
        <begin position="370"/>
        <end position="577"/>
    </location>
</feature>
<evidence type="ECO:0000256" key="5">
    <source>
        <dbReference type="SAM" id="MobiDB-lite"/>
    </source>
</evidence>
<dbReference type="InterPro" id="IPR050090">
    <property type="entry name" value="Tyrosine_recombinase_XerCD"/>
</dbReference>
<comment type="caution">
    <text evidence="7">The sequence shown here is derived from an EMBL/GenBank/DDBJ whole genome shotgun (WGS) entry which is preliminary data.</text>
</comment>
<dbReference type="PANTHER" id="PTHR30349:SF41">
    <property type="entry name" value="INTEGRASE_RECOMBINASE PROTEIN MJ0367-RELATED"/>
    <property type="match status" value="1"/>
</dbReference>
<keyword evidence="4" id="KW-0233">DNA recombination</keyword>
<proteinExistence type="inferred from homology"/>
<dbReference type="Gene3D" id="1.10.150.130">
    <property type="match status" value="1"/>
</dbReference>
<dbReference type="Pfam" id="PF00589">
    <property type="entry name" value="Phage_integrase"/>
    <property type="match status" value="1"/>
</dbReference>
<dbReference type="RefSeq" id="WP_238235704.1">
    <property type="nucleotide sequence ID" value="NZ_BPQQ01000031.1"/>
</dbReference>
<gene>
    <name evidence="7" type="primary">xerC_2</name>
    <name evidence="7" type="ORF">GMJLKIPL_2820</name>
</gene>
<keyword evidence="8" id="KW-1185">Reference proteome</keyword>
<evidence type="ECO:0000256" key="2">
    <source>
        <dbReference type="ARBA" id="ARBA00022908"/>
    </source>
</evidence>
<dbReference type="EMBL" id="BPQQ01000031">
    <property type="protein sequence ID" value="GJE00893.1"/>
    <property type="molecule type" value="Genomic_DNA"/>
</dbReference>
<dbReference type="InterPro" id="IPR010998">
    <property type="entry name" value="Integrase_recombinase_N"/>
</dbReference>
<evidence type="ECO:0000313" key="7">
    <source>
        <dbReference type="EMBL" id="GJE00893.1"/>
    </source>
</evidence>
<name>A0ABQ4SG66_9HYPH</name>
<evidence type="ECO:0000313" key="8">
    <source>
        <dbReference type="Proteomes" id="UP001055153"/>
    </source>
</evidence>
<protein>
    <submittedName>
        <fullName evidence="7">Tyrosine recombinase XerC</fullName>
    </submittedName>
</protein>
<dbReference type="InterPro" id="IPR011010">
    <property type="entry name" value="DNA_brk_join_enz"/>
</dbReference>
<evidence type="ECO:0000256" key="3">
    <source>
        <dbReference type="ARBA" id="ARBA00023125"/>
    </source>
</evidence>
<evidence type="ECO:0000259" key="6">
    <source>
        <dbReference type="PROSITE" id="PS51898"/>
    </source>
</evidence>
<dbReference type="InterPro" id="IPR013762">
    <property type="entry name" value="Integrase-like_cat_sf"/>
</dbReference>
<reference evidence="7" key="1">
    <citation type="journal article" date="2021" name="Front. Microbiol.">
        <title>Comprehensive Comparative Genomics and Phenotyping of Methylobacterium Species.</title>
        <authorList>
            <person name="Alessa O."/>
            <person name="Ogura Y."/>
            <person name="Fujitani Y."/>
            <person name="Takami H."/>
            <person name="Hayashi T."/>
            <person name="Sahin N."/>
            <person name="Tani A."/>
        </authorList>
    </citation>
    <scope>NUCLEOTIDE SEQUENCE</scope>
    <source>
        <strain evidence="7">DSM 17168</strain>
    </source>
</reference>
<comment type="similarity">
    <text evidence="1">Belongs to the 'phage' integrase family.</text>
</comment>
<keyword evidence="3" id="KW-0238">DNA-binding</keyword>
<accession>A0ABQ4SG66</accession>
<evidence type="ECO:0000256" key="1">
    <source>
        <dbReference type="ARBA" id="ARBA00008857"/>
    </source>
</evidence>
<dbReference type="Proteomes" id="UP001055153">
    <property type="component" value="Unassembled WGS sequence"/>
</dbReference>
<evidence type="ECO:0000256" key="4">
    <source>
        <dbReference type="ARBA" id="ARBA00023172"/>
    </source>
</evidence>